<name>A0ABP8VA45_9GAMM</name>
<dbReference type="PANTHER" id="PTHR10584">
    <property type="entry name" value="SUGAR KINASE"/>
    <property type="match status" value="1"/>
</dbReference>
<dbReference type="PANTHER" id="PTHR10584:SF166">
    <property type="entry name" value="RIBOKINASE"/>
    <property type="match status" value="1"/>
</dbReference>
<keyword evidence="6 12" id="KW-0547">Nucleotide-binding</keyword>
<evidence type="ECO:0000256" key="4">
    <source>
        <dbReference type="ARBA" id="ARBA00022679"/>
    </source>
</evidence>
<evidence type="ECO:0000256" key="11">
    <source>
        <dbReference type="ARBA" id="ARBA00023277"/>
    </source>
</evidence>
<comment type="catalytic activity">
    <reaction evidence="12">
        <text>D-ribose + ATP = D-ribose 5-phosphate + ADP + H(+)</text>
        <dbReference type="Rhea" id="RHEA:13697"/>
        <dbReference type="ChEBI" id="CHEBI:15378"/>
        <dbReference type="ChEBI" id="CHEBI:30616"/>
        <dbReference type="ChEBI" id="CHEBI:47013"/>
        <dbReference type="ChEBI" id="CHEBI:78346"/>
        <dbReference type="ChEBI" id="CHEBI:456216"/>
        <dbReference type="EC" id="2.7.1.15"/>
    </reaction>
</comment>
<reference evidence="16" key="1">
    <citation type="journal article" date="2019" name="Int. J. Syst. Evol. Microbiol.">
        <title>The Global Catalogue of Microorganisms (GCM) 10K type strain sequencing project: providing services to taxonomists for standard genome sequencing and annotation.</title>
        <authorList>
            <consortium name="The Broad Institute Genomics Platform"/>
            <consortium name="The Broad Institute Genome Sequencing Center for Infectious Disease"/>
            <person name="Wu L."/>
            <person name="Ma J."/>
        </authorList>
    </citation>
    <scope>NUCLEOTIDE SEQUENCE [LARGE SCALE GENOMIC DNA]</scope>
    <source>
        <strain evidence="16">JCM 17805</strain>
    </source>
</reference>
<dbReference type="Pfam" id="PF00294">
    <property type="entry name" value="PfkB"/>
    <property type="match status" value="1"/>
</dbReference>
<feature type="binding site" evidence="12">
    <location>
        <position position="284"/>
    </location>
    <ligand>
        <name>K(+)</name>
        <dbReference type="ChEBI" id="CHEBI:29103"/>
    </ligand>
</feature>
<sequence>MSSKKILVLGSVNADHLVRVPRLPKPGETVAGKDYEVIPGGKGANQAVACARLGGQTAFIACVGDDAFGAVMIQRFKADGIDTQAVCQVADQMTGVALICVDSQAENCIVIAPGANAKLTTRRVQAQQALIAGSDYLLMQLETPLDGLLEAVEIAHNAGVKVVLNPAPAKALPDELLTRVDMITPNQTEAELLTGISVNDVVGAAEAAGKLHAMGIETVVITLGSQGVWISEEGNGRLVEGYSVTPVDTTAAGDTFNGAMLVALSHGESLDKAANFANAAAALSVTRHGAQPSIPSRDEVEKLVAGTKR</sequence>
<dbReference type="EMBL" id="BAABFL010000473">
    <property type="protein sequence ID" value="GAA4652289.1"/>
    <property type="molecule type" value="Genomic_DNA"/>
</dbReference>
<feature type="binding site" evidence="12">
    <location>
        <begin position="222"/>
        <end position="227"/>
    </location>
    <ligand>
        <name>ATP</name>
        <dbReference type="ChEBI" id="CHEBI:30616"/>
    </ligand>
</feature>
<feature type="binding site" evidence="12">
    <location>
        <position position="254"/>
    </location>
    <ligand>
        <name>substrate</name>
    </ligand>
</feature>
<dbReference type="InterPro" id="IPR002139">
    <property type="entry name" value="Ribo/fructo_kinase"/>
</dbReference>
<feature type="domain" description="Carbohydrate kinase PfkB" evidence="14">
    <location>
        <begin position="4"/>
        <end position="296"/>
    </location>
</feature>
<proteinExistence type="inferred from homology"/>
<dbReference type="PROSITE" id="PS00583">
    <property type="entry name" value="PFKB_KINASES_1"/>
    <property type="match status" value="1"/>
</dbReference>
<dbReference type="HAMAP" id="MF_01987">
    <property type="entry name" value="Ribokinase"/>
    <property type="match status" value="1"/>
</dbReference>
<comment type="pathway">
    <text evidence="12">Carbohydrate metabolism; D-ribose degradation; D-ribose 5-phosphate from beta-D-ribopyranose: step 2/2.</text>
</comment>
<comment type="function">
    <text evidence="12">Catalyzes the phosphorylation of ribose at O-5 in a reaction requiring ATP and magnesium. The resulting D-ribose-5-phosphate can then be used either for sythesis of nucleotides, histidine, and tryptophan, or as a component of the pentose phosphate pathway.</text>
</comment>
<evidence type="ECO:0000256" key="3">
    <source>
        <dbReference type="ARBA" id="ARBA00016943"/>
    </source>
</evidence>
<evidence type="ECO:0000256" key="12">
    <source>
        <dbReference type="HAMAP-Rule" id="MF_01987"/>
    </source>
</evidence>
<protein>
    <recommendedName>
        <fullName evidence="3 12">Ribokinase</fullName>
        <shortName evidence="12">RK</shortName>
        <ecNumber evidence="2 12">2.7.1.15</ecNumber>
    </recommendedName>
</protein>
<feature type="binding site" evidence="12">
    <location>
        <position position="287"/>
    </location>
    <ligand>
        <name>K(+)</name>
        <dbReference type="ChEBI" id="CHEBI:29103"/>
    </ligand>
</feature>
<accession>A0ABP8VA45</accession>
<evidence type="ECO:0000313" key="16">
    <source>
        <dbReference type="Proteomes" id="UP001500604"/>
    </source>
</evidence>
<dbReference type="Proteomes" id="UP001500604">
    <property type="component" value="Unassembled WGS sequence"/>
</dbReference>
<evidence type="ECO:0000259" key="14">
    <source>
        <dbReference type="Pfam" id="PF00294"/>
    </source>
</evidence>
<evidence type="ECO:0000313" key="15">
    <source>
        <dbReference type="EMBL" id="GAA4652289.1"/>
    </source>
</evidence>
<comment type="cofactor">
    <cofactor evidence="12">
        <name>Mg(2+)</name>
        <dbReference type="ChEBI" id="CHEBI:18420"/>
    </cofactor>
    <text evidence="12">Requires a divalent cation, most likely magnesium in vivo, as an electrophilic catalyst to aid phosphoryl group transfer. It is the chelate of the metal and the nucleotide that is the actual substrate.</text>
</comment>
<evidence type="ECO:0000256" key="6">
    <source>
        <dbReference type="ARBA" id="ARBA00022741"/>
    </source>
</evidence>
<comment type="subcellular location">
    <subcellularLocation>
        <location evidence="12">Cytoplasm</location>
    </subcellularLocation>
</comment>
<keyword evidence="5 12" id="KW-0479">Metal-binding</keyword>
<comment type="activity regulation">
    <text evidence="12">Activated by a monovalent cation that binds near, but not in, the active site. The most likely occupant of the site in vivo is potassium. Ion binding induces a conformational change that may alter substrate affinity.</text>
</comment>
<dbReference type="SUPFAM" id="SSF53613">
    <property type="entry name" value="Ribokinase-like"/>
    <property type="match status" value="1"/>
</dbReference>
<dbReference type="InterPro" id="IPR029056">
    <property type="entry name" value="Ribokinase-like"/>
</dbReference>
<evidence type="ECO:0000256" key="13">
    <source>
        <dbReference type="SAM" id="MobiDB-lite"/>
    </source>
</evidence>
<dbReference type="NCBIfam" id="NF008353">
    <property type="entry name" value="PRK11142.1"/>
    <property type="match status" value="1"/>
</dbReference>
<comment type="subunit">
    <text evidence="12">Homodimer.</text>
</comment>
<feature type="binding site" evidence="12">
    <location>
        <begin position="41"/>
        <end position="45"/>
    </location>
    <ligand>
        <name>substrate</name>
    </ligand>
</feature>
<evidence type="ECO:0000256" key="5">
    <source>
        <dbReference type="ARBA" id="ARBA00022723"/>
    </source>
</evidence>
<feature type="binding site" evidence="12">
    <location>
        <position position="248"/>
    </location>
    <ligand>
        <name>K(+)</name>
        <dbReference type="ChEBI" id="CHEBI:29103"/>
    </ligand>
</feature>
<keyword evidence="11 12" id="KW-0119">Carbohydrate metabolism</keyword>
<feature type="binding site" evidence="12">
    <location>
        <begin position="13"/>
        <end position="15"/>
    </location>
    <ligand>
        <name>substrate</name>
    </ligand>
</feature>
<dbReference type="PRINTS" id="PR00990">
    <property type="entry name" value="RIBOKINASE"/>
</dbReference>
<gene>
    <name evidence="12 15" type="primary">rbsK</name>
    <name evidence="15" type="ORF">GCM10023116_45730</name>
</gene>
<organism evidence="15 16">
    <name type="scientific">Kistimonas scapharcae</name>
    <dbReference type="NCBI Taxonomy" id="1036133"/>
    <lineage>
        <taxon>Bacteria</taxon>
        <taxon>Pseudomonadati</taxon>
        <taxon>Pseudomonadota</taxon>
        <taxon>Gammaproteobacteria</taxon>
        <taxon>Oceanospirillales</taxon>
        <taxon>Endozoicomonadaceae</taxon>
        <taxon>Kistimonas</taxon>
    </lineage>
</organism>
<dbReference type="RefSeq" id="WP_345198820.1">
    <property type="nucleotide sequence ID" value="NZ_BAABFL010000473.1"/>
</dbReference>
<comment type="similarity">
    <text evidence="1">Belongs to the carbohydrate kinase pfkB family.</text>
</comment>
<comment type="caution">
    <text evidence="12">Lacks conserved residue(s) required for the propagation of feature annotation.</text>
</comment>
<keyword evidence="12" id="KW-0963">Cytoplasm</keyword>
<keyword evidence="7 12" id="KW-0418">Kinase</keyword>
<keyword evidence="9 12" id="KW-0460">Magnesium</keyword>
<dbReference type="InterPro" id="IPR011877">
    <property type="entry name" value="Ribokinase"/>
</dbReference>
<feature type="binding site" evidence="12">
    <location>
        <position position="293"/>
    </location>
    <ligand>
        <name>K(+)</name>
        <dbReference type="ChEBI" id="CHEBI:29103"/>
    </ligand>
</feature>
<keyword evidence="8 12" id="KW-0067">ATP-binding</keyword>
<evidence type="ECO:0000256" key="2">
    <source>
        <dbReference type="ARBA" id="ARBA00012035"/>
    </source>
</evidence>
<dbReference type="InterPro" id="IPR011611">
    <property type="entry name" value="PfkB_dom"/>
</dbReference>
<feature type="binding site" evidence="12">
    <location>
        <position position="278"/>
    </location>
    <ligand>
        <name>ATP</name>
        <dbReference type="ChEBI" id="CHEBI:30616"/>
    </ligand>
</feature>
<dbReference type="CDD" id="cd01174">
    <property type="entry name" value="ribokinase"/>
    <property type="match status" value="1"/>
</dbReference>
<dbReference type="NCBIfam" id="TIGR02152">
    <property type="entry name" value="D_ribokin_bact"/>
    <property type="match status" value="1"/>
</dbReference>
<feature type="binding site" evidence="12">
    <location>
        <position position="186"/>
    </location>
    <ligand>
        <name>ATP</name>
        <dbReference type="ChEBI" id="CHEBI:30616"/>
    </ligand>
</feature>
<dbReference type="InterPro" id="IPR002173">
    <property type="entry name" value="Carboh/pur_kinase_PfkB_CS"/>
</dbReference>
<dbReference type="EC" id="2.7.1.15" evidence="2 12"/>
<feature type="binding site" evidence="12">
    <location>
        <position position="142"/>
    </location>
    <ligand>
        <name>substrate</name>
    </ligand>
</feature>
<evidence type="ECO:0000256" key="7">
    <source>
        <dbReference type="ARBA" id="ARBA00022777"/>
    </source>
</evidence>
<evidence type="ECO:0000256" key="9">
    <source>
        <dbReference type="ARBA" id="ARBA00022842"/>
    </source>
</evidence>
<dbReference type="PROSITE" id="PS00584">
    <property type="entry name" value="PFKB_KINASES_2"/>
    <property type="match status" value="1"/>
</dbReference>
<feature type="binding site" evidence="12">
    <location>
        <begin position="253"/>
        <end position="254"/>
    </location>
    <ligand>
        <name>ATP</name>
        <dbReference type="ChEBI" id="CHEBI:30616"/>
    </ligand>
</feature>
<evidence type="ECO:0000256" key="10">
    <source>
        <dbReference type="ARBA" id="ARBA00022958"/>
    </source>
</evidence>
<feature type="region of interest" description="Disordered" evidence="13">
    <location>
        <begin position="290"/>
        <end position="309"/>
    </location>
</feature>
<comment type="similarity">
    <text evidence="12">Belongs to the carbohydrate kinase PfkB family. Ribokinase subfamily.</text>
</comment>
<feature type="active site" description="Proton acceptor" evidence="12">
    <location>
        <position position="254"/>
    </location>
</feature>
<feature type="binding site" evidence="12">
    <location>
        <position position="250"/>
    </location>
    <ligand>
        <name>K(+)</name>
        <dbReference type="ChEBI" id="CHEBI:29103"/>
    </ligand>
</feature>
<keyword evidence="10 12" id="KW-0630">Potassium</keyword>
<dbReference type="Gene3D" id="3.40.1190.20">
    <property type="match status" value="1"/>
</dbReference>
<keyword evidence="16" id="KW-1185">Reference proteome</keyword>
<evidence type="ECO:0000256" key="1">
    <source>
        <dbReference type="ARBA" id="ARBA00005380"/>
    </source>
</evidence>
<comment type="caution">
    <text evidence="15">The sequence shown here is derived from an EMBL/GenBank/DDBJ whole genome shotgun (WGS) entry which is preliminary data.</text>
</comment>
<feature type="binding site" evidence="12">
    <location>
        <position position="289"/>
    </location>
    <ligand>
        <name>K(+)</name>
        <dbReference type="ChEBI" id="CHEBI:29103"/>
    </ligand>
</feature>
<evidence type="ECO:0000256" key="8">
    <source>
        <dbReference type="ARBA" id="ARBA00022840"/>
    </source>
</evidence>
<keyword evidence="4 12" id="KW-0808">Transferase</keyword>